<dbReference type="Gramene" id="evm.model.01.1879">
    <property type="protein sequence ID" value="cds.evm.model.01.1879"/>
    <property type="gene ID" value="evm.TU.01.1879"/>
</dbReference>
<dbReference type="Proteomes" id="UP000596661">
    <property type="component" value="Chromosome 1"/>
</dbReference>
<dbReference type="AlphaFoldDB" id="A0A803NIV1"/>
<evidence type="ECO:0000313" key="2">
    <source>
        <dbReference type="Proteomes" id="UP000596661"/>
    </source>
</evidence>
<keyword evidence="2" id="KW-1185">Reference proteome</keyword>
<sequence>MRSSSVGRTAPRKDMDVILVLYNLPLGSVVDTFEKFHCKYNKWRDEHTQQLHAKMVDIRETQTTPTNVLRQYNVNPTQFLTDMPVMTHVWGEQSCHLRGFNMPAMPPIPPFQPPSYVVGSSSQTGHPGDDDDNDAVVDLQSIGELVQIRAKSFASTLTHRQNVDKDTSAGTKLSAMNLCRQFNSPFANSNVWGEKLSTIGSDPVKDPQYYRCLVGTESHWKTMNRILRYLTGTLDYGLTLQKSNSLDLVGFRDDDWAPDMDD</sequence>
<reference evidence="1" key="1">
    <citation type="submission" date="2018-11" db="EMBL/GenBank/DDBJ databases">
        <authorList>
            <person name="Grassa J C."/>
        </authorList>
    </citation>
    <scope>NUCLEOTIDE SEQUENCE [LARGE SCALE GENOMIC DNA]</scope>
</reference>
<reference evidence="1" key="2">
    <citation type="submission" date="2021-03" db="UniProtKB">
        <authorList>
            <consortium name="EnsemblPlants"/>
        </authorList>
    </citation>
    <scope>IDENTIFICATION</scope>
</reference>
<dbReference type="EMBL" id="UZAU01000053">
    <property type="status" value="NOT_ANNOTATED_CDS"/>
    <property type="molecule type" value="Genomic_DNA"/>
</dbReference>
<name>A0A803NIV1_CANSA</name>
<organism evidence="1 2">
    <name type="scientific">Cannabis sativa</name>
    <name type="common">Hemp</name>
    <name type="synonym">Marijuana</name>
    <dbReference type="NCBI Taxonomy" id="3483"/>
    <lineage>
        <taxon>Eukaryota</taxon>
        <taxon>Viridiplantae</taxon>
        <taxon>Streptophyta</taxon>
        <taxon>Embryophyta</taxon>
        <taxon>Tracheophyta</taxon>
        <taxon>Spermatophyta</taxon>
        <taxon>Magnoliopsida</taxon>
        <taxon>eudicotyledons</taxon>
        <taxon>Gunneridae</taxon>
        <taxon>Pentapetalae</taxon>
        <taxon>rosids</taxon>
        <taxon>fabids</taxon>
        <taxon>Rosales</taxon>
        <taxon>Cannabaceae</taxon>
        <taxon>Cannabis</taxon>
    </lineage>
</organism>
<protein>
    <submittedName>
        <fullName evidence="1">Uncharacterized protein</fullName>
    </submittedName>
</protein>
<dbReference type="EnsemblPlants" id="evm.model.01.1879">
    <property type="protein sequence ID" value="cds.evm.model.01.1879"/>
    <property type="gene ID" value="evm.TU.01.1879"/>
</dbReference>
<evidence type="ECO:0000313" key="1">
    <source>
        <dbReference type="EnsemblPlants" id="cds.evm.model.01.1879"/>
    </source>
</evidence>
<proteinExistence type="predicted"/>
<accession>A0A803NIV1</accession>